<keyword evidence="4 5" id="KW-0560">Oxidoreductase</keyword>
<protein>
    <submittedName>
        <fullName evidence="7">1-hydroxycarotenoid 3,4-desaturase</fullName>
    </submittedName>
</protein>
<accession>A0A1G6ZVM9</accession>
<dbReference type="SUPFAM" id="SSF51905">
    <property type="entry name" value="FAD/NAD(P)-binding domain"/>
    <property type="match status" value="1"/>
</dbReference>
<comment type="pathway">
    <text evidence="1 5">Carotenoid biosynthesis.</text>
</comment>
<dbReference type="Pfam" id="PF01593">
    <property type="entry name" value="Amino_oxidase"/>
    <property type="match status" value="1"/>
</dbReference>
<dbReference type="Gene3D" id="3.50.50.60">
    <property type="entry name" value="FAD/NAD(P)-binding domain"/>
    <property type="match status" value="2"/>
</dbReference>
<keyword evidence="8" id="KW-1185">Reference proteome</keyword>
<dbReference type="RefSeq" id="WP_092783434.1">
    <property type="nucleotide sequence ID" value="NZ_FNAP01000003.1"/>
</dbReference>
<feature type="domain" description="Amine oxidase" evidence="6">
    <location>
        <begin position="18"/>
        <end position="500"/>
    </location>
</feature>
<dbReference type="NCBIfam" id="TIGR02734">
    <property type="entry name" value="crtI_fam"/>
    <property type="match status" value="1"/>
</dbReference>
<evidence type="ECO:0000256" key="2">
    <source>
        <dbReference type="ARBA" id="ARBA00006046"/>
    </source>
</evidence>
<evidence type="ECO:0000256" key="5">
    <source>
        <dbReference type="RuleBase" id="RU362075"/>
    </source>
</evidence>
<dbReference type="NCBIfam" id="NF045637">
    <property type="entry name" value="carotdesatCrtDProt"/>
    <property type="match status" value="1"/>
</dbReference>
<dbReference type="OrthoDB" id="9774675at2"/>
<dbReference type="PANTHER" id="PTHR43734:SF7">
    <property type="entry name" value="4,4'-DIAPONEUROSPORENE OXYGENASE"/>
    <property type="match status" value="1"/>
</dbReference>
<comment type="similarity">
    <text evidence="2 5">Belongs to the carotenoid/retinoid oxidoreductase family.</text>
</comment>
<dbReference type="EMBL" id="FNAP01000003">
    <property type="protein sequence ID" value="SDE06784.1"/>
    <property type="molecule type" value="Genomic_DNA"/>
</dbReference>
<evidence type="ECO:0000259" key="6">
    <source>
        <dbReference type="Pfam" id="PF01593"/>
    </source>
</evidence>
<evidence type="ECO:0000256" key="4">
    <source>
        <dbReference type="ARBA" id="ARBA00023002"/>
    </source>
</evidence>
<reference evidence="7 8" key="1">
    <citation type="submission" date="2016-10" db="EMBL/GenBank/DDBJ databases">
        <authorList>
            <person name="de Groot N.N."/>
        </authorList>
    </citation>
    <scope>NUCLEOTIDE SEQUENCE [LARGE SCALE GENOMIC DNA]</scope>
    <source>
        <strain evidence="7 8">ATCC 700224</strain>
    </source>
</reference>
<dbReference type="InterPro" id="IPR036188">
    <property type="entry name" value="FAD/NAD-bd_sf"/>
</dbReference>
<sequence length="521" mass="55821">MPRNGPTDQKVVVIGAGMGGLASALELSARGFEVEVVERLPGPGGKMRQVAAGDAQVDGGPTILTMRWVFEDLLRAVGSRLEDHVSMTPLEVLGRNAWDYGDRGQSLDMFADPKRTEEAIGDFAGAAEAKGYRNLLADSERTFRALDHTFMQASRPSMPGLIRRAGPSILRTKPFDTMWSVLGKYFRDPRLHQLFGRYSVYCGSSPYHATAVLMLMLHVEQSGVWSVDGGMHALARGLAALAESRGVTFHYGRGVKTIEVSGGRATGVRLDDDSRIEADAVVFNGEVNALASGLLGPEVTGAVPPVPQRARSLSLLAVTMNARAEGFPLSRHNVFYGADYKGEFRDIFERNRLPAEPTTYICAQDRMDGTDQDAAPSGAERLLLLINAPPTGDTASPSLDRAEIDACLHRSHALLERCGLTVHPDPDSVTITSPREFEHLFPASGGSLYGRASHGWQASFTRPGARTKVPGLYVAGGSVHPGPGIPMATLSGRQAASSILTDLRSTSRSPRVVMAGGMSTA</sequence>
<evidence type="ECO:0000313" key="7">
    <source>
        <dbReference type="EMBL" id="SDE06784.1"/>
    </source>
</evidence>
<dbReference type="GO" id="GO:0016117">
    <property type="term" value="P:carotenoid biosynthetic process"/>
    <property type="evidence" value="ECO:0007669"/>
    <property type="project" value="UniProtKB-KW"/>
</dbReference>
<dbReference type="InterPro" id="IPR014105">
    <property type="entry name" value="Carotenoid/retinoid_OxRdtase"/>
</dbReference>
<dbReference type="InterPro" id="IPR002937">
    <property type="entry name" value="Amino_oxidase"/>
</dbReference>
<organism evidence="7 8">
    <name type="scientific">Rhodospira trueperi</name>
    <dbReference type="NCBI Taxonomy" id="69960"/>
    <lineage>
        <taxon>Bacteria</taxon>
        <taxon>Pseudomonadati</taxon>
        <taxon>Pseudomonadota</taxon>
        <taxon>Alphaproteobacteria</taxon>
        <taxon>Rhodospirillales</taxon>
        <taxon>Rhodospirillaceae</taxon>
        <taxon>Rhodospira</taxon>
    </lineage>
</organism>
<dbReference type="Proteomes" id="UP000199412">
    <property type="component" value="Unassembled WGS sequence"/>
</dbReference>
<proteinExistence type="inferred from homology"/>
<name>A0A1G6ZVM9_9PROT</name>
<dbReference type="PANTHER" id="PTHR43734">
    <property type="entry name" value="PHYTOENE DESATURASE"/>
    <property type="match status" value="1"/>
</dbReference>
<dbReference type="GO" id="GO:0016491">
    <property type="term" value="F:oxidoreductase activity"/>
    <property type="evidence" value="ECO:0007669"/>
    <property type="project" value="UniProtKB-KW"/>
</dbReference>
<dbReference type="STRING" id="69960.SAMN05421720_10366"/>
<evidence type="ECO:0000313" key="8">
    <source>
        <dbReference type="Proteomes" id="UP000199412"/>
    </source>
</evidence>
<keyword evidence="3 5" id="KW-0125">Carotenoid biosynthesis</keyword>
<dbReference type="InterPro" id="IPR054841">
    <property type="entry name" value="carotdesatCrtD"/>
</dbReference>
<gene>
    <name evidence="7" type="ORF">SAMN05421720_10366</name>
</gene>
<evidence type="ECO:0000256" key="3">
    <source>
        <dbReference type="ARBA" id="ARBA00022746"/>
    </source>
</evidence>
<evidence type="ECO:0000256" key="1">
    <source>
        <dbReference type="ARBA" id="ARBA00004829"/>
    </source>
</evidence>
<dbReference type="AlphaFoldDB" id="A0A1G6ZVM9"/>